<keyword evidence="3" id="KW-1185">Reference proteome</keyword>
<reference evidence="3" key="1">
    <citation type="submission" date="2019-02" db="EMBL/GenBank/DDBJ databases">
        <title>Glaciihabitans arcticus sp. nov., a psychrotolerant bacterium isolated from polar soil.</title>
        <authorList>
            <person name="Dahal R.H."/>
        </authorList>
    </citation>
    <scope>NUCLEOTIDE SEQUENCE [LARGE SCALE GENOMIC DNA]</scope>
    <source>
        <strain evidence="3">RP-3-7</strain>
    </source>
</reference>
<evidence type="ECO:0000313" key="2">
    <source>
        <dbReference type="EMBL" id="TBN57848.1"/>
    </source>
</evidence>
<dbReference type="EMBL" id="SISG01000001">
    <property type="protein sequence ID" value="TBN57848.1"/>
    <property type="molecule type" value="Genomic_DNA"/>
</dbReference>
<dbReference type="InterPro" id="IPR008969">
    <property type="entry name" value="CarboxyPept-like_regulatory"/>
</dbReference>
<evidence type="ECO:0000256" key="1">
    <source>
        <dbReference type="SAM" id="Phobius"/>
    </source>
</evidence>
<dbReference type="Proteomes" id="UP000294194">
    <property type="component" value="Unassembled WGS sequence"/>
</dbReference>
<comment type="caution">
    <text evidence="2">The sequence shown here is derived from an EMBL/GenBank/DDBJ whole genome shotgun (WGS) entry which is preliminary data.</text>
</comment>
<dbReference type="SUPFAM" id="SSF49464">
    <property type="entry name" value="Carboxypeptidase regulatory domain-like"/>
    <property type="match status" value="1"/>
</dbReference>
<dbReference type="NCBIfam" id="TIGR02532">
    <property type="entry name" value="IV_pilin_GFxxxE"/>
    <property type="match status" value="1"/>
</dbReference>
<protein>
    <submittedName>
        <fullName evidence="2">Type II secretion system protein</fullName>
    </submittedName>
</protein>
<evidence type="ECO:0000313" key="3">
    <source>
        <dbReference type="Proteomes" id="UP000294194"/>
    </source>
</evidence>
<name>A0A4Q9GW71_9MICO</name>
<dbReference type="InterPro" id="IPR012902">
    <property type="entry name" value="N_methyl_site"/>
</dbReference>
<gene>
    <name evidence="2" type="ORF">EYE40_10850</name>
</gene>
<accession>A0A4Q9GW71</accession>
<sequence length="447" mass="47554">MKRLRERLLAEDAGFSLAEVVVAMMIFALVSTGTLYTMMAMMELTRDTRVRQVAVNLAAEEIDRAREVDKVADLVSWNTDPAVVGGLSLDDPNDPKDRKGVITINGDKFHVKRTVQWVSDPASSLQCGASASGTSLRYKRVNVEVRWDGMRSPENPVQADTVINPRQRVNDPAKGSLLISVLDANGNGVSGITPVVSPASGVVAQPTDIEGCSYLINVTPNTYSITLSKAGYLDETQNASPSATGVIVDAGFTNSRKFQFDQSGKYTLTFPAARPATFMASFMTAERTFVQNLPASGEMPMFPVAYRIVAGDVTKCPAADPARWSTGTDGLLPPVNLVPNEPAPYVVSPGGSITVPVEAGQLRVPSLPNNGAIRAVSSTFVGVPACTTAMTLNFPVNQKTISLPYGNWKLSNVGSGTSAILPTAIQLVSYGRINLDGSVTLDPRTVG</sequence>
<dbReference type="Pfam" id="PF07963">
    <property type="entry name" value="N_methyl"/>
    <property type="match status" value="1"/>
</dbReference>
<dbReference type="RefSeq" id="WP_130981957.1">
    <property type="nucleotide sequence ID" value="NZ_SISG01000001.1"/>
</dbReference>
<keyword evidence="1" id="KW-1133">Transmembrane helix</keyword>
<keyword evidence="1" id="KW-0472">Membrane</keyword>
<organism evidence="2 3">
    <name type="scientific">Glaciihabitans arcticus</name>
    <dbReference type="NCBI Taxonomy" id="2668039"/>
    <lineage>
        <taxon>Bacteria</taxon>
        <taxon>Bacillati</taxon>
        <taxon>Actinomycetota</taxon>
        <taxon>Actinomycetes</taxon>
        <taxon>Micrococcales</taxon>
        <taxon>Microbacteriaceae</taxon>
        <taxon>Glaciihabitans</taxon>
    </lineage>
</organism>
<dbReference type="AlphaFoldDB" id="A0A4Q9GW71"/>
<proteinExistence type="predicted"/>
<feature type="transmembrane region" description="Helical" evidence="1">
    <location>
        <begin position="20"/>
        <end position="42"/>
    </location>
</feature>
<keyword evidence="1" id="KW-0812">Transmembrane</keyword>